<accession>A0ABT8EZX0</accession>
<feature type="non-terminal residue" evidence="1">
    <location>
        <position position="1"/>
    </location>
</feature>
<keyword evidence="2" id="KW-1185">Reference proteome</keyword>
<organism evidence="1 2">
    <name type="scientific">Nocardioides abyssi</name>
    <dbReference type="NCBI Taxonomy" id="3058370"/>
    <lineage>
        <taxon>Bacteria</taxon>
        <taxon>Bacillati</taxon>
        <taxon>Actinomycetota</taxon>
        <taxon>Actinomycetes</taxon>
        <taxon>Propionibacteriales</taxon>
        <taxon>Nocardioidaceae</taxon>
        <taxon>Nocardioides</taxon>
    </lineage>
</organism>
<proteinExistence type="predicted"/>
<sequence length="92" mass="9706">MVASTAESAAAAHARLSAVAEAIPFLSGSNARPGPIDVLDVEPIDGEISSGGQPVELLTALIRESRGDMLWLRPDQFREPREDAMAHLVGEA</sequence>
<protein>
    <submittedName>
        <fullName evidence="1">DNA-binding response regulator</fullName>
    </submittedName>
</protein>
<feature type="non-terminal residue" evidence="1">
    <location>
        <position position="92"/>
    </location>
</feature>
<name>A0ABT8EZX0_9ACTN</name>
<keyword evidence="1" id="KW-0238">DNA-binding</keyword>
<evidence type="ECO:0000313" key="2">
    <source>
        <dbReference type="Proteomes" id="UP001168537"/>
    </source>
</evidence>
<evidence type="ECO:0000313" key="1">
    <source>
        <dbReference type="EMBL" id="MDN4163723.1"/>
    </source>
</evidence>
<dbReference type="GO" id="GO:0003677">
    <property type="term" value="F:DNA binding"/>
    <property type="evidence" value="ECO:0007669"/>
    <property type="project" value="UniProtKB-KW"/>
</dbReference>
<dbReference type="EMBL" id="JAUHJR010000169">
    <property type="protein sequence ID" value="MDN4163723.1"/>
    <property type="molecule type" value="Genomic_DNA"/>
</dbReference>
<gene>
    <name evidence="1" type="ORF">QWY29_20365</name>
</gene>
<comment type="caution">
    <text evidence="1">The sequence shown here is derived from an EMBL/GenBank/DDBJ whole genome shotgun (WGS) entry which is preliminary data.</text>
</comment>
<dbReference type="Proteomes" id="UP001168537">
    <property type="component" value="Unassembled WGS sequence"/>
</dbReference>
<reference evidence="1" key="1">
    <citation type="submission" date="2023-06" db="EMBL/GenBank/DDBJ databases">
        <title>Draft genome sequence of Nocardioides sp. SOB72.</title>
        <authorList>
            <person name="Zhang G."/>
        </authorList>
    </citation>
    <scope>NUCLEOTIDE SEQUENCE</scope>
    <source>
        <strain evidence="1">SOB72</strain>
    </source>
</reference>